<evidence type="ECO:0000256" key="6">
    <source>
        <dbReference type="SAM" id="SignalP"/>
    </source>
</evidence>
<evidence type="ECO:0000256" key="2">
    <source>
        <dbReference type="ARBA" id="ARBA00022448"/>
    </source>
</evidence>
<accession>I4D327</accession>
<evidence type="ECO:0000256" key="1">
    <source>
        <dbReference type="ARBA" id="ARBA00010062"/>
    </source>
</evidence>
<dbReference type="Gene3D" id="3.40.50.2300">
    <property type="match status" value="2"/>
</dbReference>
<keyword evidence="9" id="KW-1185">Reference proteome</keyword>
<keyword evidence="4" id="KW-0029">Amino-acid transport</keyword>
<evidence type="ECO:0000259" key="7">
    <source>
        <dbReference type="Pfam" id="PF13458"/>
    </source>
</evidence>
<dbReference type="AlphaFoldDB" id="I4D327"/>
<dbReference type="Pfam" id="PF13458">
    <property type="entry name" value="Peripla_BP_6"/>
    <property type="match status" value="1"/>
</dbReference>
<dbReference type="eggNOG" id="COG0683">
    <property type="taxonomic scope" value="Bacteria"/>
</dbReference>
<dbReference type="PANTHER" id="PTHR30483:SF6">
    <property type="entry name" value="PERIPLASMIC BINDING PROTEIN OF ABC TRANSPORTER FOR NATURAL AMINO ACIDS"/>
    <property type="match status" value="1"/>
</dbReference>
<dbReference type="SUPFAM" id="SSF53822">
    <property type="entry name" value="Periplasmic binding protein-like I"/>
    <property type="match status" value="1"/>
</dbReference>
<dbReference type="OrthoDB" id="9783240at2"/>
<feature type="domain" description="Leucine-binding protein" evidence="7">
    <location>
        <begin position="49"/>
        <end position="385"/>
    </location>
</feature>
<keyword evidence="2" id="KW-0813">Transport</keyword>
<dbReference type="InterPro" id="IPR051010">
    <property type="entry name" value="BCAA_transport"/>
</dbReference>
<evidence type="ECO:0000256" key="3">
    <source>
        <dbReference type="ARBA" id="ARBA00022729"/>
    </source>
</evidence>
<protein>
    <submittedName>
        <fullName evidence="8">ABC-type branched-chain amino acid transport system, periplasmic component</fullName>
    </submittedName>
</protein>
<dbReference type="HOGENOM" id="CLU_027128_6_0_9"/>
<dbReference type="RefSeq" id="WP_014826208.1">
    <property type="nucleotide sequence ID" value="NC_018068.1"/>
</dbReference>
<evidence type="ECO:0000256" key="5">
    <source>
        <dbReference type="SAM" id="MobiDB-lite"/>
    </source>
</evidence>
<evidence type="ECO:0000256" key="4">
    <source>
        <dbReference type="ARBA" id="ARBA00022970"/>
    </source>
</evidence>
<name>I4D327_DESAJ</name>
<dbReference type="PROSITE" id="PS51257">
    <property type="entry name" value="PROKAR_LIPOPROTEIN"/>
    <property type="match status" value="1"/>
</dbReference>
<dbReference type="KEGG" id="dai:Desaci_1167"/>
<dbReference type="InterPro" id="IPR028082">
    <property type="entry name" value="Peripla_BP_I"/>
</dbReference>
<dbReference type="GO" id="GO:0006865">
    <property type="term" value="P:amino acid transport"/>
    <property type="evidence" value="ECO:0007669"/>
    <property type="project" value="UniProtKB-KW"/>
</dbReference>
<dbReference type="InterPro" id="IPR000709">
    <property type="entry name" value="Leu_Ile_Val-bd"/>
</dbReference>
<feature type="chain" id="PRO_5039316343" evidence="6">
    <location>
        <begin position="23"/>
        <end position="390"/>
    </location>
</feature>
<dbReference type="PANTHER" id="PTHR30483">
    <property type="entry name" value="LEUCINE-SPECIFIC-BINDING PROTEIN"/>
    <property type="match status" value="1"/>
</dbReference>
<feature type="compositionally biased region" description="Low complexity" evidence="5">
    <location>
        <begin position="27"/>
        <end position="46"/>
    </location>
</feature>
<reference evidence="8 9" key="1">
    <citation type="journal article" date="2012" name="J. Bacteriol.">
        <title>Complete genome sequences of Desulfosporosinus orientis DSM765T, Desulfosporosinus youngiae DSM17734T, Desulfosporosinus meridiei DSM13257T, and Desulfosporosinus acidiphilus DSM22704T.</title>
        <authorList>
            <person name="Pester M."/>
            <person name="Brambilla E."/>
            <person name="Alazard D."/>
            <person name="Rattei T."/>
            <person name="Weinmaier T."/>
            <person name="Han J."/>
            <person name="Lucas S."/>
            <person name="Lapidus A."/>
            <person name="Cheng J.F."/>
            <person name="Goodwin L."/>
            <person name="Pitluck S."/>
            <person name="Peters L."/>
            <person name="Ovchinnikova G."/>
            <person name="Teshima H."/>
            <person name="Detter J.C."/>
            <person name="Han C.S."/>
            <person name="Tapia R."/>
            <person name="Land M.L."/>
            <person name="Hauser L."/>
            <person name="Kyrpides N.C."/>
            <person name="Ivanova N.N."/>
            <person name="Pagani I."/>
            <person name="Huntmann M."/>
            <person name="Wei C.L."/>
            <person name="Davenport K.W."/>
            <person name="Daligault H."/>
            <person name="Chain P.S."/>
            <person name="Chen A."/>
            <person name="Mavromatis K."/>
            <person name="Markowitz V."/>
            <person name="Szeto E."/>
            <person name="Mikhailova N."/>
            <person name="Pati A."/>
            <person name="Wagner M."/>
            <person name="Woyke T."/>
            <person name="Ollivier B."/>
            <person name="Klenk H.P."/>
            <person name="Spring S."/>
            <person name="Loy A."/>
        </authorList>
    </citation>
    <scope>NUCLEOTIDE SEQUENCE [LARGE SCALE GENOMIC DNA]</scope>
    <source>
        <strain evidence="9">DSM 22704 / JCM 16185 / SJ4</strain>
    </source>
</reference>
<comment type="similarity">
    <text evidence="1">Belongs to the leucine-binding protein family.</text>
</comment>
<dbReference type="Proteomes" id="UP000002892">
    <property type="component" value="Chromosome"/>
</dbReference>
<dbReference type="STRING" id="646529.Desaci_1167"/>
<gene>
    <name evidence="8" type="ordered locus">Desaci_1167</name>
</gene>
<dbReference type="EMBL" id="CP003639">
    <property type="protein sequence ID" value="AFM40201.1"/>
    <property type="molecule type" value="Genomic_DNA"/>
</dbReference>
<keyword evidence="3 6" id="KW-0732">Signal</keyword>
<proteinExistence type="inferred from homology"/>
<dbReference type="InterPro" id="IPR028081">
    <property type="entry name" value="Leu-bd"/>
</dbReference>
<sequence length="390" mass="40562">MSKKFLSMLAVTILSFTVIVTGCGTQGSAPSGTSSNSSDTQSTAGSGDIKIGLPLPMTGSEATYGKDMENAIKMAVDEVNAKGGINGKKLATVTGDDACDPQQATAAANKLVSEGVVAIVGGYCSGAVVPTLTIYNEKNLPFIVEAANSSKITDQNPGNTFQINGTAVHQTQKAVELFKKLGAKNVAIVEQGDAYSSDLAKQTEAAWKAAGNTVVSHDVTTKGEQDFSSLVTSLKSKNADLVFWTAYYADGALLIKQLRQGGYKGSIVVGDGSSDPKLIQMAGAAGEGTYVLSPPVAEFLPSAKQFADAYKAKFNQTPGAYAPLAYDGINLLADAMKRAGSTDGKAVIKALTETKDFPGLAGKVTFAPNKTLQESNFIVLQIKNGQFVLQ</sequence>
<feature type="signal peptide" evidence="6">
    <location>
        <begin position="1"/>
        <end position="22"/>
    </location>
</feature>
<dbReference type="CDD" id="cd06342">
    <property type="entry name" value="PBP1_ABC_LIVBP-like"/>
    <property type="match status" value="1"/>
</dbReference>
<evidence type="ECO:0000313" key="8">
    <source>
        <dbReference type="EMBL" id="AFM40201.1"/>
    </source>
</evidence>
<feature type="region of interest" description="Disordered" evidence="5">
    <location>
        <begin position="27"/>
        <end position="50"/>
    </location>
</feature>
<organism evidence="8 9">
    <name type="scientific">Desulfosporosinus acidiphilus (strain DSM 22704 / JCM 16185 / SJ4)</name>
    <dbReference type="NCBI Taxonomy" id="646529"/>
    <lineage>
        <taxon>Bacteria</taxon>
        <taxon>Bacillati</taxon>
        <taxon>Bacillota</taxon>
        <taxon>Clostridia</taxon>
        <taxon>Eubacteriales</taxon>
        <taxon>Desulfitobacteriaceae</taxon>
        <taxon>Desulfosporosinus</taxon>
    </lineage>
</organism>
<dbReference type="PRINTS" id="PR00337">
    <property type="entry name" value="LEUILEVALBP"/>
</dbReference>
<evidence type="ECO:0000313" key="9">
    <source>
        <dbReference type="Proteomes" id="UP000002892"/>
    </source>
</evidence>